<dbReference type="PANTHER" id="PTHR35807:SF1">
    <property type="entry name" value="TRANSCRIPTIONAL REGULATOR REDD"/>
    <property type="match status" value="1"/>
</dbReference>
<dbReference type="InterPro" id="IPR027417">
    <property type="entry name" value="P-loop_NTPase"/>
</dbReference>
<evidence type="ECO:0000313" key="7">
    <source>
        <dbReference type="EMBL" id="TQS43316.1"/>
    </source>
</evidence>
<dbReference type="SUPFAM" id="SSF46894">
    <property type="entry name" value="C-terminal effector domain of the bipartite response regulators"/>
    <property type="match status" value="1"/>
</dbReference>
<reference evidence="7 8" key="1">
    <citation type="submission" date="2019-07" db="EMBL/GenBank/DDBJ databases">
        <title>Cryptosporangium phraense sp. nov., isolated from plant litter.</title>
        <authorList>
            <person name="Suriyachadkun C."/>
        </authorList>
    </citation>
    <scope>NUCLEOTIDE SEQUENCE [LARGE SCALE GENOMIC DNA]</scope>
    <source>
        <strain evidence="7 8">A-T 5661</strain>
    </source>
</reference>
<dbReference type="Pfam" id="PF13191">
    <property type="entry name" value="AAA_16"/>
    <property type="match status" value="1"/>
</dbReference>
<feature type="DNA-binding region" description="OmpR/PhoB-type" evidence="5">
    <location>
        <begin position="3"/>
        <end position="108"/>
    </location>
</feature>
<dbReference type="OrthoDB" id="134712at2"/>
<dbReference type="InterPro" id="IPR005158">
    <property type="entry name" value="BTAD"/>
</dbReference>
<keyword evidence="8" id="KW-1185">Reference proteome</keyword>
<dbReference type="PANTHER" id="PTHR35807">
    <property type="entry name" value="TRANSCRIPTIONAL REGULATOR REDD-RELATED"/>
    <property type="match status" value="1"/>
</dbReference>
<name>A0A545APT4_9ACTN</name>
<dbReference type="GO" id="GO:0003677">
    <property type="term" value="F:DNA binding"/>
    <property type="evidence" value="ECO:0007669"/>
    <property type="project" value="UniProtKB-UniRule"/>
</dbReference>
<evidence type="ECO:0000259" key="6">
    <source>
        <dbReference type="PROSITE" id="PS51755"/>
    </source>
</evidence>
<dbReference type="InterPro" id="IPR016032">
    <property type="entry name" value="Sig_transdc_resp-reg_C-effctor"/>
</dbReference>
<evidence type="ECO:0000256" key="4">
    <source>
        <dbReference type="ARBA" id="ARBA00023163"/>
    </source>
</evidence>
<dbReference type="Gene3D" id="1.25.40.10">
    <property type="entry name" value="Tetratricopeptide repeat domain"/>
    <property type="match status" value="1"/>
</dbReference>
<comment type="similarity">
    <text evidence="1">Belongs to the AfsR/DnrI/RedD regulatory family.</text>
</comment>
<dbReference type="SUPFAM" id="SSF48452">
    <property type="entry name" value="TPR-like"/>
    <property type="match status" value="1"/>
</dbReference>
<gene>
    <name evidence="7" type="ORF">FL583_18910</name>
</gene>
<dbReference type="RefSeq" id="WP_142706014.1">
    <property type="nucleotide sequence ID" value="NZ_VIRS01000013.1"/>
</dbReference>
<proteinExistence type="inferred from homology"/>
<dbReference type="InterPro" id="IPR041664">
    <property type="entry name" value="AAA_16"/>
</dbReference>
<accession>A0A545APT4</accession>
<keyword evidence="3 5" id="KW-0238">DNA-binding</keyword>
<dbReference type="AlphaFoldDB" id="A0A545APT4"/>
<comment type="caution">
    <text evidence="7">The sequence shown here is derived from an EMBL/GenBank/DDBJ whole genome shotgun (WGS) entry which is preliminary data.</text>
</comment>
<keyword evidence="4" id="KW-0804">Transcription</keyword>
<keyword evidence="2" id="KW-0805">Transcription regulation</keyword>
<dbReference type="InterPro" id="IPR036388">
    <property type="entry name" value="WH-like_DNA-bd_sf"/>
</dbReference>
<dbReference type="InParanoid" id="A0A545APT4"/>
<dbReference type="InterPro" id="IPR051677">
    <property type="entry name" value="AfsR-DnrI-RedD_regulator"/>
</dbReference>
<evidence type="ECO:0000256" key="2">
    <source>
        <dbReference type="ARBA" id="ARBA00023015"/>
    </source>
</evidence>
<dbReference type="SMART" id="SM00862">
    <property type="entry name" value="Trans_reg_C"/>
    <property type="match status" value="1"/>
</dbReference>
<protein>
    <submittedName>
        <fullName evidence="7">AAA family ATPase</fullName>
    </submittedName>
</protein>
<dbReference type="GO" id="GO:0006355">
    <property type="term" value="P:regulation of DNA-templated transcription"/>
    <property type="evidence" value="ECO:0007669"/>
    <property type="project" value="InterPro"/>
</dbReference>
<evidence type="ECO:0000256" key="5">
    <source>
        <dbReference type="PROSITE-ProRule" id="PRU01091"/>
    </source>
</evidence>
<dbReference type="InterPro" id="IPR001867">
    <property type="entry name" value="OmpR/PhoB-type_DNA-bd"/>
</dbReference>
<dbReference type="InterPro" id="IPR011990">
    <property type="entry name" value="TPR-like_helical_dom_sf"/>
</dbReference>
<dbReference type="PROSITE" id="PS51755">
    <property type="entry name" value="OMPR_PHOB"/>
    <property type="match status" value="1"/>
</dbReference>
<evidence type="ECO:0000313" key="8">
    <source>
        <dbReference type="Proteomes" id="UP000317982"/>
    </source>
</evidence>
<organism evidence="7 8">
    <name type="scientific">Cryptosporangium phraense</name>
    <dbReference type="NCBI Taxonomy" id="2593070"/>
    <lineage>
        <taxon>Bacteria</taxon>
        <taxon>Bacillati</taxon>
        <taxon>Actinomycetota</taxon>
        <taxon>Actinomycetes</taxon>
        <taxon>Cryptosporangiales</taxon>
        <taxon>Cryptosporangiaceae</taxon>
        <taxon>Cryptosporangium</taxon>
    </lineage>
</organism>
<dbReference type="SMART" id="SM01043">
    <property type="entry name" value="BTAD"/>
    <property type="match status" value="1"/>
</dbReference>
<dbReference type="SUPFAM" id="SSF52540">
    <property type="entry name" value="P-loop containing nucleoside triphosphate hydrolases"/>
    <property type="match status" value="1"/>
</dbReference>
<feature type="domain" description="OmpR/PhoB-type" evidence="6">
    <location>
        <begin position="3"/>
        <end position="108"/>
    </location>
</feature>
<sequence length="1042" mass="112206">MTETSDRTGTGLRLGILGALRIQRDGVEVKPGPPQHELLLGILLARVGRSVSVDELVGLLWDADPPPTAVNGIQQSVGALRRLLEPGRAAREPGSYLRHVDDGYQFDGGPDVLDLAAFRELVAEAGTALTEGRSDAALDRYLAALSYWRGPAGEGLDRSPAAKAEFASLDREFFEACVTAAELATPAGRSADVLAALTLATSMAPLHEPVQAALIVALARVGRRTEALAQFERARARLSDELGIAPGRALHAARRSALDQAPPTDMIGRAAELTTLRRSIGAAIEGQTGLVLVEGEPGAGKTCLLEQAGIETDRAGGLVVWGRCHEGSGTPSMWPWVEIVRALLADLPDRARHNWLAGEIGRLLEPRDAVAASLLLPDTGQFRLFETVVALVGESAATRPVLLIVDDLQWADADSLRLFGHLVSRLPAGAVVAGALRTHAPVPGSELTRMLAAASRVIGHRRIVLGPLDHDEVTELVRRGTGRLPASDAVRLLRARTAGNPFFVRELARLLSGDGGVITPDAVMRAGVPATVRDVVRDRLTGLPERSRDVIQLAALLGRTIDLLVLARAAGLEVRDCLHHLDPVQALGLVEPVPDDPYSYRFAHDLIRETISESTPPLRAHLLHLRIAEAIESSRPDQESVAEQLAHHRWAAGPLADPARTAGALMNTARNASAKSALDAAQEQLAAAAQVARAAGLDELELAALSQLIAVAGMKSMYGVTALDRLERAEQLARKLDRNSEAADFLFTRWVVHVQALDLDRGDVLARELRDQGEASDDPLIQAYGLLAWGDQQWQLGHVEDALPFLVAFDRRRANGAVRREDNPLRRDLLRLGLGKFAETAALHGDLDLARTLLDQLDPGPGGDRYRTTIWATHSARIAATAGDPGWALRAAERGMAVDPEFSFVFLGAYQRLAYHWARALTGQDPEGSAAEVRRLISDYLLDPPLSCVATWFGLLAEMRLAAGDPDDAADALDRADQFLEAYRQRYPEGLVLVQRARLLQARGEPVEVVRAAVERAREVTARRGTHVFARRAEGIALTGGS</sequence>
<dbReference type="Pfam" id="PF03704">
    <property type="entry name" value="BTAD"/>
    <property type="match status" value="1"/>
</dbReference>
<dbReference type="EMBL" id="VIRS01000013">
    <property type="protein sequence ID" value="TQS43316.1"/>
    <property type="molecule type" value="Genomic_DNA"/>
</dbReference>
<evidence type="ECO:0000256" key="1">
    <source>
        <dbReference type="ARBA" id="ARBA00005820"/>
    </source>
</evidence>
<evidence type="ECO:0000256" key="3">
    <source>
        <dbReference type="ARBA" id="ARBA00023125"/>
    </source>
</evidence>
<dbReference type="GO" id="GO:0000160">
    <property type="term" value="P:phosphorelay signal transduction system"/>
    <property type="evidence" value="ECO:0007669"/>
    <property type="project" value="InterPro"/>
</dbReference>
<dbReference type="CDD" id="cd15831">
    <property type="entry name" value="BTAD"/>
    <property type="match status" value="1"/>
</dbReference>
<dbReference type="Proteomes" id="UP000317982">
    <property type="component" value="Unassembled WGS sequence"/>
</dbReference>
<dbReference type="Gene3D" id="1.10.10.10">
    <property type="entry name" value="Winged helix-like DNA-binding domain superfamily/Winged helix DNA-binding domain"/>
    <property type="match status" value="1"/>
</dbReference>